<dbReference type="InterPro" id="IPR018253">
    <property type="entry name" value="DnaJ_domain_CS"/>
</dbReference>
<dbReference type="FunFam" id="2.60.260.20:FF:000013">
    <property type="entry name" value="DnaJ subfamily B member 11"/>
    <property type="match status" value="1"/>
</dbReference>
<dbReference type="GO" id="GO:0005737">
    <property type="term" value="C:cytoplasm"/>
    <property type="evidence" value="ECO:0007669"/>
    <property type="project" value="TreeGrafter"/>
</dbReference>
<dbReference type="SUPFAM" id="SSF46565">
    <property type="entry name" value="Chaperone J-domain"/>
    <property type="match status" value="1"/>
</dbReference>
<keyword evidence="1" id="KW-0143">Chaperone</keyword>
<evidence type="ECO:0000313" key="3">
    <source>
        <dbReference type="EMBL" id="OYQ25017.1"/>
    </source>
</evidence>
<reference evidence="3 4" key="1">
    <citation type="submission" date="2017-07" db="EMBL/GenBank/DDBJ databases">
        <title>Sandarakinorhabdus cyanobacteriorum sp. nov., a novel bacterium isolated from cyanobacterial aggregates in a eutrophic lake.</title>
        <authorList>
            <person name="Cai H."/>
        </authorList>
    </citation>
    <scope>NUCLEOTIDE SEQUENCE [LARGE SCALE GENOMIC DNA]</scope>
    <source>
        <strain evidence="3 4">TH057</strain>
    </source>
</reference>
<comment type="caution">
    <text evidence="3">The sequence shown here is derived from an EMBL/GenBank/DDBJ whole genome shotgun (WGS) entry which is preliminary data.</text>
</comment>
<sequence>MRDPYTVLGVSRTASEAEIKKAFRTLAKENHPDTNANNPKAAERFKEANAAYEMLSDKEKRGQYDRGEIGADGQPINPFAGGFGRDAGGGFGRGGAGGGPGAGAGRGGFDFAQGADDLFAELFGGRSPFGTGRGGFRTEVRGPDVAYRLTVPFVEAVRLTPQRVTLRSGQTIEIKLPAGLESGKQMRLSGKGEPGPGGPGDAIVTIEIGPHRLFTRDGDDIRLTMPLRLDEAVLGAKVRLPTPEGDVTFTVPAGTTSGKMFRLKGRGFRRLDATRGDMLVTVMIDIPPDHAALKAFAENFIDGREIRAGFEA</sequence>
<dbReference type="Pfam" id="PF01556">
    <property type="entry name" value="DnaJ_C"/>
    <property type="match status" value="1"/>
</dbReference>
<dbReference type="OrthoDB" id="9779889at2"/>
<evidence type="ECO:0000256" key="1">
    <source>
        <dbReference type="ARBA" id="ARBA00023186"/>
    </source>
</evidence>
<dbReference type="Gene3D" id="2.60.260.20">
    <property type="entry name" value="Urease metallochaperone UreE, N-terminal domain"/>
    <property type="match status" value="2"/>
</dbReference>
<organism evidence="3 4">
    <name type="scientific">Sandarakinorhabdus cyanobacteriorum</name>
    <dbReference type="NCBI Taxonomy" id="1981098"/>
    <lineage>
        <taxon>Bacteria</taxon>
        <taxon>Pseudomonadati</taxon>
        <taxon>Pseudomonadota</taxon>
        <taxon>Alphaproteobacteria</taxon>
        <taxon>Sphingomonadales</taxon>
        <taxon>Sphingosinicellaceae</taxon>
        <taxon>Sandarakinorhabdus</taxon>
    </lineage>
</organism>
<dbReference type="SUPFAM" id="SSF49493">
    <property type="entry name" value="HSP40/DnaJ peptide-binding domain"/>
    <property type="match status" value="2"/>
</dbReference>
<dbReference type="AlphaFoldDB" id="A0A255Y718"/>
<dbReference type="InterPro" id="IPR008971">
    <property type="entry name" value="HSP40/DnaJ_pept-bd"/>
</dbReference>
<dbReference type="PRINTS" id="PR00625">
    <property type="entry name" value="JDOMAIN"/>
</dbReference>
<dbReference type="InterPro" id="IPR036869">
    <property type="entry name" value="J_dom_sf"/>
</dbReference>
<dbReference type="SMART" id="SM00271">
    <property type="entry name" value="DnaJ"/>
    <property type="match status" value="1"/>
</dbReference>
<accession>A0A255Y718</accession>
<evidence type="ECO:0000259" key="2">
    <source>
        <dbReference type="PROSITE" id="PS50076"/>
    </source>
</evidence>
<dbReference type="GO" id="GO:0042026">
    <property type="term" value="P:protein refolding"/>
    <property type="evidence" value="ECO:0007669"/>
    <property type="project" value="TreeGrafter"/>
</dbReference>
<gene>
    <name evidence="3" type="ORF">CHU93_14365</name>
</gene>
<feature type="domain" description="J" evidence="2">
    <location>
        <begin position="3"/>
        <end position="68"/>
    </location>
</feature>
<dbReference type="PANTHER" id="PTHR43096">
    <property type="entry name" value="DNAJ HOMOLOG 1, MITOCHONDRIAL-RELATED"/>
    <property type="match status" value="1"/>
</dbReference>
<proteinExistence type="predicted"/>
<dbReference type="PROSITE" id="PS50076">
    <property type="entry name" value="DNAJ_2"/>
    <property type="match status" value="1"/>
</dbReference>
<dbReference type="GO" id="GO:0051082">
    <property type="term" value="F:unfolded protein binding"/>
    <property type="evidence" value="ECO:0007669"/>
    <property type="project" value="InterPro"/>
</dbReference>
<name>A0A255Y718_9SPHN</name>
<dbReference type="Pfam" id="PF00226">
    <property type="entry name" value="DnaJ"/>
    <property type="match status" value="1"/>
</dbReference>
<protein>
    <submittedName>
        <fullName evidence="3">Molecular chaperone DnaJ</fullName>
    </submittedName>
</protein>
<evidence type="ECO:0000313" key="4">
    <source>
        <dbReference type="Proteomes" id="UP000216991"/>
    </source>
</evidence>
<dbReference type="PANTHER" id="PTHR43096:SF52">
    <property type="entry name" value="DNAJ HOMOLOG 1, MITOCHONDRIAL-RELATED"/>
    <property type="match status" value="1"/>
</dbReference>
<dbReference type="Proteomes" id="UP000216991">
    <property type="component" value="Unassembled WGS sequence"/>
</dbReference>
<dbReference type="InterPro" id="IPR002939">
    <property type="entry name" value="DnaJ_C"/>
</dbReference>
<dbReference type="CDD" id="cd06257">
    <property type="entry name" value="DnaJ"/>
    <property type="match status" value="1"/>
</dbReference>
<keyword evidence="4" id="KW-1185">Reference proteome</keyword>
<dbReference type="CDD" id="cd10747">
    <property type="entry name" value="DnaJ_C"/>
    <property type="match status" value="1"/>
</dbReference>
<dbReference type="InterPro" id="IPR001623">
    <property type="entry name" value="DnaJ_domain"/>
</dbReference>
<dbReference type="Gene3D" id="1.10.287.110">
    <property type="entry name" value="DnaJ domain"/>
    <property type="match status" value="1"/>
</dbReference>
<dbReference type="PROSITE" id="PS00636">
    <property type="entry name" value="DNAJ_1"/>
    <property type="match status" value="1"/>
</dbReference>
<dbReference type="EMBL" id="NOXT01000123">
    <property type="protein sequence ID" value="OYQ25017.1"/>
    <property type="molecule type" value="Genomic_DNA"/>
</dbReference>
<dbReference type="RefSeq" id="WP_094474848.1">
    <property type="nucleotide sequence ID" value="NZ_NOXT01000123.1"/>
</dbReference>